<evidence type="ECO:0000259" key="15">
    <source>
        <dbReference type="Pfam" id="PF00487"/>
    </source>
</evidence>
<keyword evidence="9" id="KW-0443">Lipid metabolism</keyword>
<feature type="transmembrane region" description="Helical" evidence="14">
    <location>
        <begin position="452"/>
        <end position="473"/>
    </location>
</feature>
<feature type="transmembrane region" description="Helical" evidence="14">
    <location>
        <begin position="781"/>
        <end position="802"/>
    </location>
</feature>
<dbReference type="InterPro" id="IPR005804">
    <property type="entry name" value="FA_desaturase_dom"/>
</dbReference>
<dbReference type="Pfam" id="PF00487">
    <property type="entry name" value="FA_desaturase"/>
    <property type="match status" value="3"/>
</dbReference>
<dbReference type="Proteomes" id="UP000677054">
    <property type="component" value="Unassembled WGS sequence"/>
</dbReference>
<feature type="transmembrane region" description="Helical" evidence="14">
    <location>
        <begin position="638"/>
        <end position="657"/>
    </location>
</feature>
<dbReference type="PRINTS" id="PR00075">
    <property type="entry name" value="FACDDSATRASE"/>
</dbReference>
<evidence type="ECO:0000256" key="3">
    <source>
        <dbReference type="ARBA" id="ARBA00022516"/>
    </source>
</evidence>
<keyword evidence="17" id="KW-1185">Reference proteome</keyword>
<evidence type="ECO:0000256" key="11">
    <source>
        <dbReference type="ARBA" id="ARBA00023160"/>
    </source>
</evidence>
<comment type="similarity">
    <text evidence="2 12">Belongs to the fatty acid desaturase type 1 family.</text>
</comment>
<protein>
    <recommendedName>
        <fullName evidence="15">Fatty acid desaturase domain-containing protein</fullName>
    </recommendedName>
</protein>
<dbReference type="GO" id="GO:0004768">
    <property type="term" value="F:stearoyl-CoA 9-desaturase activity"/>
    <property type="evidence" value="ECO:0007669"/>
    <property type="project" value="TreeGrafter"/>
</dbReference>
<name>A0A7R8X8E6_9CRUS</name>
<feature type="transmembrane region" description="Helical" evidence="14">
    <location>
        <begin position="917"/>
        <end position="937"/>
    </location>
</feature>
<dbReference type="OrthoDB" id="10260134at2759"/>
<keyword evidence="5" id="KW-0276">Fatty acid metabolism</keyword>
<feature type="transmembrane region" description="Helical" evidence="14">
    <location>
        <begin position="168"/>
        <end position="189"/>
    </location>
</feature>
<dbReference type="PANTHER" id="PTHR11351:SF31">
    <property type="entry name" value="DESATURASE 1, ISOFORM A-RELATED"/>
    <property type="match status" value="1"/>
</dbReference>
<feature type="transmembrane region" description="Helical" evidence="14">
    <location>
        <begin position="334"/>
        <end position="354"/>
    </location>
</feature>
<dbReference type="GO" id="GO:0005506">
    <property type="term" value="F:iron ion binding"/>
    <property type="evidence" value="ECO:0007669"/>
    <property type="project" value="TreeGrafter"/>
</dbReference>
<feature type="region of interest" description="Disordered" evidence="13">
    <location>
        <begin position="1"/>
        <end position="39"/>
    </location>
</feature>
<feature type="transmembrane region" description="Helical" evidence="14">
    <location>
        <begin position="1040"/>
        <end position="1061"/>
    </location>
</feature>
<evidence type="ECO:0000313" key="17">
    <source>
        <dbReference type="Proteomes" id="UP000677054"/>
    </source>
</evidence>
<dbReference type="EMBL" id="LR900247">
    <property type="protein sequence ID" value="CAD7244872.1"/>
    <property type="molecule type" value="Genomic_DNA"/>
</dbReference>
<evidence type="ECO:0000256" key="5">
    <source>
        <dbReference type="ARBA" id="ARBA00022832"/>
    </source>
</evidence>
<keyword evidence="7 12" id="KW-0560">Oxidoreductase</keyword>
<keyword evidence="8" id="KW-0408">Iron</keyword>
<dbReference type="GO" id="GO:0005789">
    <property type="term" value="C:endoplasmic reticulum membrane"/>
    <property type="evidence" value="ECO:0007669"/>
    <property type="project" value="TreeGrafter"/>
</dbReference>
<feature type="transmembrane region" description="Helical" evidence="14">
    <location>
        <begin position="663"/>
        <end position="683"/>
    </location>
</feature>
<organism evidence="16">
    <name type="scientific">Darwinula stevensoni</name>
    <dbReference type="NCBI Taxonomy" id="69355"/>
    <lineage>
        <taxon>Eukaryota</taxon>
        <taxon>Metazoa</taxon>
        <taxon>Ecdysozoa</taxon>
        <taxon>Arthropoda</taxon>
        <taxon>Crustacea</taxon>
        <taxon>Oligostraca</taxon>
        <taxon>Ostracoda</taxon>
        <taxon>Podocopa</taxon>
        <taxon>Podocopida</taxon>
        <taxon>Darwinulocopina</taxon>
        <taxon>Darwinuloidea</taxon>
        <taxon>Darwinulidae</taxon>
        <taxon>Darwinula</taxon>
    </lineage>
</organism>
<keyword evidence="10 14" id="KW-0472">Membrane</keyword>
<accession>A0A7R8X8E6</accession>
<evidence type="ECO:0000313" key="16">
    <source>
        <dbReference type="EMBL" id="CAD7244872.1"/>
    </source>
</evidence>
<feature type="transmembrane region" description="Helical" evidence="14">
    <location>
        <begin position="309"/>
        <end position="328"/>
    </location>
</feature>
<dbReference type="AlphaFoldDB" id="A0A7R8X8E6"/>
<feature type="transmembrane region" description="Helical" evidence="14">
    <location>
        <begin position="957"/>
        <end position="976"/>
    </location>
</feature>
<dbReference type="CDD" id="cd03505">
    <property type="entry name" value="Delta9-FADS-like"/>
    <property type="match status" value="4"/>
</dbReference>
<dbReference type="EMBL" id="CAJPEV010000730">
    <property type="protein sequence ID" value="CAG0887983.1"/>
    <property type="molecule type" value="Genomic_DNA"/>
</dbReference>
<evidence type="ECO:0000256" key="2">
    <source>
        <dbReference type="ARBA" id="ARBA00009295"/>
    </source>
</evidence>
<feature type="transmembrane region" description="Helical" evidence="14">
    <location>
        <begin position="78"/>
        <end position="97"/>
    </location>
</feature>
<sequence length="1242" mass="144111">MSPNDNNSKTEPKEDIQETGRLYEHEPEPQEHGNVGTGPTDKVYEKQYVWGNIIRFSIFHIGAVYGIYLACTQASWTTFVFGIIVGISSALGITAGAHRLWCHRAYKAKFPFRLLLAFLNTIDIQRGFFFAHMGWLLVRKHPEVMRKGKTIDCSDLLEDPIVYYQWKFYFPLSILCCFVIPAVTPWYFWGEDLWVAFWYCSIGRYILSVHGTWLVNSAAHLWGQKPYDKNIGPVEQPIVGALALGEGWHNYHHVFPWDYKTSELPWYHVNLTTMFIDAAAYLGQAYDLKTVDPEVVEKRVYEKQYVWRNIYIFSMFHIGAVYGLYLAFTRASWTTFVFGIIVGISSALGITAGAHRLWCHRAYKAKFPFRLLLAFLDTMDIQNSIYVWSRDHRVHHKFSETDADPHNAKRGFFFAHMGWLLVRKHPEVMRKGKTIDFSDLLEDPIVYYQRKFYVPLAILCCFVIPAATPWYFWGEDLWVAFWYCSIGRYILFLHGTFLVNSAAHLWGQKPYDKNIGPVEQPIVGGLAFGEGWHNYHHVFPWDYKTSELPWYHVNLTTMLIDAAAYLGQAYDLKTVDPEVVEKRVKRTGDGSHFSKTELKEDIQETGRLYEHEPEPQEHGNVGTGPTDKVYEKQYVWRNIYIFSMFHIGAVYGLYLGFTRASWTTFVFGIIVGISSALGVTAGAHRLWCHRAYKAKFPFRLLLAFLDTMDIQNSIYVWSRDHRLHHKFSETDADPHNAKRGFFFAHMGWLLVRKHPEVMRKGKTIDCSDLLEDPIVYYQRKYYLPLGILCCFVIPAVTAWYFLGEDLWVAFWYCSIGRYVLFIHGTWLVNSAAHLWGEKPYDKSIGPVEQPIVGGLAFGEGWHNYHHVFPWDYKTSELPWYHVNLTTMLIDAAAYLGQVYDRKTVDPRVVERRVKRTGFLYFLVLFEAFMLGLTSSLGVTAGAHRLWSHGSYKAKFPFRFLLAFLFTCNIQNDIYVWSRDHRLHHKFSETDADPHNAKRGFFFAHMGWLFVRKHPEVMRKGKTIDCSDLLEDPIVYYQRKFYAPLALFCCFVFPAVTPWLLWGEDPWVAFWYCSVARYILFIHGTWMVNSAAHLWGLKPYDKYIGPVEQPILRVLAFGEGSHNYHHTFPWDYRTSELPGGTGLTSSGGTGLTASGARRPNGRIRQLSILNSAAEADRAPGRNYLFCMMNMNDEFMIHVIRGRYHSSLKETYRDDAFHHCLNREESPLRVCEPLQALLICGFAK</sequence>
<feature type="domain" description="Fatty acid desaturase" evidence="15">
    <location>
        <begin position="332"/>
        <end position="556"/>
    </location>
</feature>
<feature type="transmembrane region" description="Helical" evidence="14">
    <location>
        <begin position="117"/>
        <end position="138"/>
    </location>
</feature>
<reference evidence="16" key="1">
    <citation type="submission" date="2020-11" db="EMBL/GenBank/DDBJ databases">
        <authorList>
            <person name="Tran Van P."/>
        </authorList>
    </citation>
    <scope>NUCLEOTIDE SEQUENCE</scope>
</reference>
<evidence type="ECO:0000256" key="8">
    <source>
        <dbReference type="ARBA" id="ARBA00023004"/>
    </source>
</evidence>
<feature type="compositionally biased region" description="Basic and acidic residues" evidence="13">
    <location>
        <begin position="8"/>
        <end position="31"/>
    </location>
</feature>
<feature type="transmembrane region" description="Helical" evidence="14">
    <location>
        <begin position="479"/>
        <end position="499"/>
    </location>
</feature>
<evidence type="ECO:0000256" key="1">
    <source>
        <dbReference type="ARBA" id="ARBA00004141"/>
    </source>
</evidence>
<evidence type="ECO:0000256" key="7">
    <source>
        <dbReference type="ARBA" id="ARBA00023002"/>
    </source>
</evidence>
<dbReference type="PANTHER" id="PTHR11351">
    <property type="entry name" value="ACYL-COA DESATURASE"/>
    <property type="match status" value="1"/>
</dbReference>
<feature type="domain" description="Fatty acid desaturase" evidence="15">
    <location>
        <begin position="661"/>
        <end position="885"/>
    </location>
</feature>
<evidence type="ECO:0000256" key="13">
    <source>
        <dbReference type="SAM" id="MobiDB-lite"/>
    </source>
</evidence>
<evidence type="ECO:0000256" key="12">
    <source>
        <dbReference type="RuleBase" id="RU000581"/>
    </source>
</evidence>
<evidence type="ECO:0000256" key="9">
    <source>
        <dbReference type="ARBA" id="ARBA00023098"/>
    </source>
</evidence>
<feature type="domain" description="Fatty acid desaturase" evidence="15">
    <location>
        <begin position="923"/>
        <end position="1130"/>
    </location>
</feature>
<feature type="transmembrane region" description="Helical" evidence="14">
    <location>
        <begin position="808"/>
        <end position="828"/>
    </location>
</feature>
<comment type="domain">
    <text evidence="12">The histidine box domains are involved in binding the catalytic metal ions.</text>
</comment>
<evidence type="ECO:0000256" key="4">
    <source>
        <dbReference type="ARBA" id="ARBA00022692"/>
    </source>
</evidence>
<evidence type="ECO:0000256" key="14">
    <source>
        <dbReference type="SAM" id="Phobius"/>
    </source>
</evidence>
<gene>
    <name evidence="16" type="ORF">DSTB1V02_LOCUS4758</name>
</gene>
<evidence type="ECO:0000256" key="10">
    <source>
        <dbReference type="ARBA" id="ARBA00023136"/>
    </source>
</evidence>
<keyword evidence="3 12" id="KW-0444">Lipid biosynthesis</keyword>
<keyword evidence="6 14" id="KW-1133">Transmembrane helix</keyword>
<feature type="transmembrane region" description="Helical" evidence="14">
    <location>
        <begin position="53"/>
        <end position="71"/>
    </location>
</feature>
<dbReference type="GO" id="GO:0006636">
    <property type="term" value="P:unsaturated fatty acid biosynthetic process"/>
    <property type="evidence" value="ECO:0007669"/>
    <property type="project" value="TreeGrafter"/>
</dbReference>
<dbReference type="InterPro" id="IPR015876">
    <property type="entry name" value="Acyl-CoA_DS"/>
</dbReference>
<keyword evidence="11 12" id="KW-0275">Fatty acid biosynthesis</keyword>
<proteinExistence type="inferred from homology"/>
<comment type="subcellular location">
    <subcellularLocation>
        <location evidence="1">Membrane</location>
        <topology evidence="1">Multi-pass membrane protein</topology>
    </subcellularLocation>
</comment>
<comment type="cofactor">
    <cofactor evidence="12">
        <name>Fe(2+)</name>
        <dbReference type="ChEBI" id="CHEBI:29033"/>
    </cofactor>
</comment>
<evidence type="ECO:0000256" key="6">
    <source>
        <dbReference type="ARBA" id="ARBA00022989"/>
    </source>
</evidence>
<keyword evidence="4 12" id="KW-0812">Transmembrane</keyword>